<organism evidence="1">
    <name type="scientific">marine sediment metagenome</name>
    <dbReference type="NCBI Taxonomy" id="412755"/>
    <lineage>
        <taxon>unclassified sequences</taxon>
        <taxon>metagenomes</taxon>
        <taxon>ecological metagenomes</taxon>
    </lineage>
</organism>
<name>X1HMP6_9ZZZZ</name>
<accession>X1HMP6</accession>
<protein>
    <recommendedName>
        <fullName evidence="2">PEGA domain-containing protein</fullName>
    </recommendedName>
</protein>
<gene>
    <name evidence="1" type="ORF">S03H2_55021</name>
</gene>
<comment type="caution">
    <text evidence="1">The sequence shown here is derived from an EMBL/GenBank/DDBJ whole genome shotgun (WGS) entry which is preliminary data.</text>
</comment>
<sequence>DSITLTYSCIPTIPILIVNNTGGTLYIDLDGPVKYSFKLPPGNQTINVIPGEYSYTVVGCGGVKMSDKYDISKQLKDWTWWCE</sequence>
<dbReference type="AlphaFoldDB" id="X1HMP6"/>
<proteinExistence type="predicted"/>
<reference evidence="1" key="1">
    <citation type="journal article" date="2014" name="Front. Microbiol.">
        <title>High frequency of phylogenetically diverse reductive dehalogenase-homologous genes in deep subseafloor sedimentary metagenomes.</title>
        <authorList>
            <person name="Kawai M."/>
            <person name="Futagami T."/>
            <person name="Toyoda A."/>
            <person name="Takaki Y."/>
            <person name="Nishi S."/>
            <person name="Hori S."/>
            <person name="Arai W."/>
            <person name="Tsubouchi T."/>
            <person name="Morono Y."/>
            <person name="Uchiyama I."/>
            <person name="Ito T."/>
            <person name="Fujiyama A."/>
            <person name="Inagaki F."/>
            <person name="Takami H."/>
        </authorList>
    </citation>
    <scope>NUCLEOTIDE SEQUENCE</scope>
    <source>
        <strain evidence="1">Expedition CK06-06</strain>
    </source>
</reference>
<feature type="non-terminal residue" evidence="1">
    <location>
        <position position="1"/>
    </location>
</feature>
<evidence type="ECO:0008006" key="2">
    <source>
        <dbReference type="Google" id="ProtNLM"/>
    </source>
</evidence>
<evidence type="ECO:0000313" key="1">
    <source>
        <dbReference type="EMBL" id="GAH71416.1"/>
    </source>
</evidence>
<dbReference type="EMBL" id="BARU01035118">
    <property type="protein sequence ID" value="GAH71416.1"/>
    <property type="molecule type" value="Genomic_DNA"/>
</dbReference>